<evidence type="ECO:0000313" key="3">
    <source>
        <dbReference type="Proteomes" id="UP001642409"/>
    </source>
</evidence>
<evidence type="ECO:0000313" key="1">
    <source>
        <dbReference type="EMBL" id="CAI9953615.1"/>
    </source>
</evidence>
<dbReference type="Proteomes" id="UP001642409">
    <property type="component" value="Unassembled WGS sequence"/>
</dbReference>
<dbReference type="AlphaFoldDB" id="A0AA86QKW6"/>
<comment type="caution">
    <text evidence="1">The sequence shown here is derived from an EMBL/GenBank/DDBJ whole genome shotgun (WGS) entry which is preliminary data.</text>
</comment>
<keyword evidence="3" id="KW-1185">Reference proteome</keyword>
<accession>A0AA86QKW6</accession>
<protein>
    <submittedName>
        <fullName evidence="2">Hypothetical_protein</fullName>
    </submittedName>
</protein>
<dbReference type="EMBL" id="CATOUU010000840">
    <property type="protein sequence ID" value="CAI9953615.1"/>
    <property type="molecule type" value="Genomic_DNA"/>
</dbReference>
<organism evidence="1">
    <name type="scientific">Hexamita inflata</name>
    <dbReference type="NCBI Taxonomy" id="28002"/>
    <lineage>
        <taxon>Eukaryota</taxon>
        <taxon>Metamonada</taxon>
        <taxon>Diplomonadida</taxon>
        <taxon>Hexamitidae</taxon>
        <taxon>Hexamitinae</taxon>
        <taxon>Hexamita</taxon>
    </lineage>
</organism>
<dbReference type="EMBL" id="CAXDID020000107">
    <property type="protein sequence ID" value="CAL6028453.1"/>
    <property type="molecule type" value="Genomic_DNA"/>
</dbReference>
<proteinExistence type="predicted"/>
<reference evidence="2 3" key="2">
    <citation type="submission" date="2024-07" db="EMBL/GenBank/DDBJ databases">
        <authorList>
            <person name="Akdeniz Z."/>
        </authorList>
    </citation>
    <scope>NUCLEOTIDE SEQUENCE [LARGE SCALE GENOMIC DNA]</scope>
</reference>
<reference evidence="1" key="1">
    <citation type="submission" date="2023-06" db="EMBL/GenBank/DDBJ databases">
        <authorList>
            <person name="Kurt Z."/>
        </authorList>
    </citation>
    <scope>NUCLEOTIDE SEQUENCE</scope>
</reference>
<sequence length="177" mass="20603">MLQSIFYRNFYNIKISDLKTFWKPRFFQQQVGQQQVVSAGACKLHIGRAILRSTTNYVYLKDFMQSQKLWNIQSLFTCRVDQNQMFSSLIGVDKNEMKVLVIFILLCQYNNITISTLQHDYLDGRYHMDTQNQTFQTSINFYSSVNASQVPVITDLSSMSRNTALRTSSFIKKLTSS</sequence>
<evidence type="ECO:0000313" key="2">
    <source>
        <dbReference type="EMBL" id="CAL6028453.1"/>
    </source>
</evidence>
<name>A0AA86QKW6_9EUKA</name>
<gene>
    <name evidence="2" type="ORF">HINF_LOCUS31814</name>
    <name evidence="1" type="ORF">HINF_LOCUS41260</name>
</gene>